<feature type="compositionally biased region" description="Basic and acidic residues" evidence="1">
    <location>
        <begin position="104"/>
        <end position="131"/>
    </location>
</feature>
<evidence type="ECO:0000313" key="3">
    <source>
        <dbReference type="Proteomes" id="UP000314294"/>
    </source>
</evidence>
<comment type="caution">
    <text evidence="2">The sequence shown here is derived from an EMBL/GenBank/DDBJ whole genome shotgun (WGS) entry which is preliminary data.</text>
</comment>
<evidence type="ECO:0000313" key="2">
    <source>
        <dbReference type="EMBL" id="TNN49938.1"/>
    </source>
</evidence>
<keyword evidence="3" id="KW-1185">Reference proteome</keyword>
<accession>A0A4Z2G8W3</accession>
<sequence length="417" mass="44623">MTSPFLLRWFRYERRRGGARRHLLSNLVDLLLRAGVGGVLPAAQDVPPRSRLALGDEVDFAEDGAAQQDVDPGVEDLVPRGQPHARHHQGLVGGQVLSDGARVGADRRHQAEDLRGRKCNFTDKTVKDAHSPEGAPADTGGDHDADQLHHHLDVVGLGRVMGARLPPEPSQHQRQSADGVARQRHGQRGQTQSGEQRHQRQIRLLSVTEHLDETPGPRVLIGVGAQLEARQHGHAQSRQPDEGQAHLRAGFGDQRRVQQRLGDAQAALGRHGAAHEERTKAKEDHAAAQELTHGVRVLEVLGGSASGEVEPEHQGAGDHVAEEVRDHQGPGEQQERGLGAPALEGVGIGEDEEGHDVGDDAQRHGEYDHDAAAGGGLQEGEVPRLPAAGHPGLLPAAAVVGETRELRRGGGVVVAQR</sequence>
<proteinExistence type="predicted"/>
<reference evidence="2 3" key="1">
    <citation type="submission" date="2019-03" db="EMBL/GenBank/DDBJ databases">
        <title>First draft genome of Liparis tanakae, snailfish: a comprehensive survey of snailfish specific genes.</title>
        <authorList>
            <person name="Kim W."/>
            <person name="Song I."/>
            <person name="Jeong J.-H."/>
            <person name="Kim D."/>
            <person name="Kim S."/>
            <person name="Ryu S."/>
            <person name="Song J.Y."/>
            <person name="Lee S.K."/>
        </authorList>
    </citation>
    <scope>NUCLEOTIDE SEQUENCE [LARGE SCALE GENOMIC DNA]</scope>
    <source>
        <tissue evidence="2">Muscle</tissue>
    </source>
</reference>
<gene>
    <name evidence="2" type="ORF">EYF80_039875</name>
</gene>
<organism evidence="2 3">
    <name type="scientific">Liparis tanakae</name>
    <name type="common">Tanaka's snailfish</name>
    <dbReference type="NCBI Taxonomy" id="230148"/>
    <lineage>
        <taxon>Eukaryota</taxon>
        <taxon>Metazoa</taxon>
        <taxon>Chordata</taxon>
        <taxon>Craniata</taxon>
        <taxon>Vertebrata</taxon>
        <taxon>Euteleostomi</taxon>
        <taxon>Actinopterygii</taxon>
        <taxon>Neopterygii</taxon>
        <taxon>Teleostei</taxon>
        <taxon>Neoteleostei</taxon>
        <taxon>Acanthomorphata</taxon>
        <taxon>Eupercaria</taxon>
        <taxon>Perciformes</taxon>
        <taxon>Cottioidei</taxon>
        <taxon>Cottales</taxon>
        <taxon>Liparidae</taxon>
        <taxon>Liparis</taxon>
    </lineage>
</organism>
<dbReference type="AlphaFoldDB" id="A0A4Z2G8W3"/>
<feature type="compositionally biased region" description="Basic and acidic residues" evidence="1">
    <location>
        <begin position="273"/>
        <end position="286"/>
    </location>
</feature>
<name>A0A4Z2G8W3_9TELE</name>
<feature type="compositionally biased region" description="Basic and acidic residues" evidence="1">
    <location>
        <begin position="310"/>
        <end position="335"/>
    </location>
</feature>
<feature type="compositionally biased region" description="Basic and acidic residues" evidence="1">
    <location>
        <begin position="355"/>
        <end position="371"/>
    </location>
</feature>
<feature type="region of interest" description="Disordered" evidence="1">
    <location>
        <begin position="84"/>
        <end position="146"/>
    </location>
</feature>
<evidence type="ECO:0000256" key="1">
    <source>
        <dbReference type="SAM" id="MobiDB-lite"/>
    </source>
</evidence>
<protein>
    <submittedName>
        <fullName evidence="2">Uncharacterized protein</fullName>
    </submittedName>
</protein>
<feature type="region of interest" description="Disordered" evidence="1">
    <location>
        <begin position="307"/>
        <end position="392"/>
    </location>
</feature>
<feature type="region of interest" description="Disordered" evidence="1">
    <location>
        <begin position="162"/>
        <end position="200"/>
    </location>
</feature>
<dbReference type="EMBL" id="SRLO01000636">
    <property type="protein sequence ID" value="TNN49938.1"/>
    <property type="molecule type" value="Genomic_DNA"/>
</dbReference>
<dbReference type="Proteomes" id="UP000314294">
    <property type="component" value="Unassembled WGS sequence"/>
</dbReference>
<feature type="region of interest" description="Disordered" evidence="1">
    <location>
        <begin position="263"/>
        <end position="286"/>
    </location>
</feature>